<evidence type="ECO:0000256" key="6">
    <source>
        <dbReference type="SAM" id="Phobius"/>
    </source>
</evidence>
<evidence type="ECO:0000313" key="7">
    <source>
        <dbReference type="EMBL" id="KAG2188506.1"/>
    </source>
</evidence>
<dbReference type="EMBL" id="JAEPRA010000002">
    <property type="protein sequence ID" value="KAG2188506.1"/>
    <property type="molecule type" value="Genomic_DNA"/>
</dbReference>
<keyword evidence="4 6" id="KW-1133">Transmembrane helix</keyword>
<accession>A0A8H7QBV5</accession>
<keyword evidence="8" id="KW-1185">Reference proteome</keyword>
<dbReference type="GO" id="GO:0016787">
    <property type="term" value="F:hydrolase activity"/>
    <property type="evidence" value="ECO:0007669"/>
    <property type="project" value="TreeGrafter"/>
</dbReference>
<dbReference type="OrthoDB" id="2133758at2759"/>
<dbReference type="GO" id="GO:0016020">
    <property type="term" value="C:membrane"/>
    <property type="evidence" value="ECO:0007669"/>
    <property type="project" value="UniProtKB-SubCell"/>
</dbReference>
<organism evidence="7 8">
    <name type="scientific">Umbelopsis vinacea</name>
    <dbReference type="NCBI Taxonomy" id="44442"/>
    <lineage>
        <taxon>Eukaryota</taxon>
        <taxon>Fungi</taxon>
        <taxon>Fungi incertae sedis</taxon>
        <taxon>Mucoromycota</taxon>
        <taxon>Mucoromycotina</taxon>
        <taxon>Umbelopsidomycetes</taxon>
        <taxon>Umbelopsidales</taxon>
        <taxon>Umbelopsidaceae</taxon>
        <taxon>Umbelopsis</taxon>
    </lineage>
</organism>
<feature type="transmembrane region" description="Helical" evidence="6">
    <location>
        <begin position="110"/>
        <end position="128"/>
    </location>
</feature>
<evidence type="ECO:0000256" key="5">
    <source>
        <dbReference type="ARBA" id="ARBA00023136"/>
    </source>
</evidence>
<feature type="transmembrane region" description="Helical" evidence="6">
    <location>
        <begin position="79"/>
        <end position="98"/>
    </location>
</feature>
<evidence type="ECO:0000256" key="1">
    <source>
        <dbReference type="ARBA" id="ARBA00004141"/>
    </source>
</evidence>
<reference evidence="7" key="1">
    <citation type="submission" date="2020-12" db="EMBL/GenBank/DDBJ databases">
        <title>Metabolic potential, ecology and presence of endohyphal bacteria is reflected in genomic diversity of Mucoromycotina.</title>
        <authorList>
            <person name="Muszewska A."/>
            <person name="Okrasinska A."/>
            <person name="Steczkiewicz K."/>
            <person name="Drgas O."/>
            <person name="Orlowska M."/>
            <person name="Perlinska-Lenart U."/>
            <person name="Aleksandrzak-Piekarczyk T."/>
            <person name="Szatraj K."/>
            <person name="Zielenkiewicz U."/>
            <person name="Pilsyk S."/>
            <person name="Malc E."/>
            <person name="Mieczkowski P."/>
            <person name="Kruszewska J.S."/>
            <person name="Biernat P."/>
            <person name="Pawlowska J."/>
        </authorList>
    </citation>
    <scope>NUCLEOTIDE SEQUENCE</scope>
    <source>
        <strain evidence="7">WA0000051536</strain>
    </source>
</reference>
<feature type="transmembrane region" description="Helical" evidence="6">
    <location>
        <begin position="140"/>
        <end position="157"/>
    </location>
</feature>
<evidence type="ECO:0000256" key="2">
    <source>
        <dbReference type="ARBA" id="ARBA00007375"/>
    </source>
</evidence>
<dbReference type="AlphaFoldDB" id="A0A8H7QBV5"/>
<comment type="similarity">
    <text evidence="2">Belongs to the TMEM86 family.</text>
</comment>
<dbReference type="Proteomes" id="UP000612746">
    <property type="component" value="Unassembled WGS sequence"/>
</dbReference>
<keyword evidence="3 6" id="KW-0812">Transmembrane</keyword>
<comment type="subcellular location">
    <subcellularLocation>
        <location evidence="1">Membrane</location>
        <topology evidence="1">Multi-pass membrane protein</topology>
    </subcellularLocation>
</comment>
<dbReference type="InterPro" id="IPR012506">
    <property type="entry name" value="TMEM86B-like"/>
</dbReference>
<dbReference type="Pfam" id="PF07947">
    <property type="entry name" value="YhhN"/>
    <property type="match status" value="1"/>
</dbReference>
<gene>
    <name evidence="7" type="ORF">INT44_001260</name>
</gene>
<name>A0A8H7QBV5_9FUNG</name>
<evidence type="ECO:0008006" key="9">
    <source>
        <dbReference type="Google" id="ProtNLM"/>
    </source>
</evidence>
<dbReference type="PANTHER" id="PTHR31885">
    <property type="entry name" value="GH04784P"/>
    <property type="match status" value="1"/>
</dbReference>
<proteinExistence type="inferred from homology"/>
<dbReference type="PANTHER" id="PTHR31885:SF6">
    <property type="entry name" value="GH04784P"/>
    <property type="match status" value="1"/>
</dbReference>
<evidence type="ECO:0000256" key="4">
    <source>
        <dbReference type="ARBA" id="ARBA00022989"/>
    </source>
</evidence>
<evidence type="ECO:0000256" key="3">
    <source>
        <dbReference type="ARBA" id="ARBA00022692"/>
    </source>
</evidence>
<sequence>MVYSGVWISTIAQVGLLWSIHRGLTGGVYLFKPLSSYGFLVTYIEAPRGPSKHGSLIGKGLLFGTLGDIMLMFKPEWSFLLGLVAFLLSHICYSMAFVKLGVRWTNSLSLLGIAASGAMLSQVLPWLLPNVDADMKIPVLVYMVAIVIMVIASLGSATNAQRPYPQVLGAIAFMLSDIFVAREKFVVTGFENAWIGLPLYFYAQHAIAYSAWKR</sequence>
<evidence type="ECO:0000313" key="8">
    <source>
        <dbReference type="Proteomes" id="UP000612746"/>
    </source>
</evidence>
<keyword evidence="5 6" id="KW-0472">Membrane</keyword>
<comment type="caution">
    <text evidence="7">The sequence shown here is derived from an EMBL/GenBank/DDBJ whole genome shotgun (WGS) entry which is preliminary data.</text>
</comment>
<protein>
    <recommendedName>
        <fullName evidence="9">YhhN-like protein</fullName>
    </recommendedName>
</protein>